<accession>A0A7X2MQU3</accession>
<gene>
    <name evidence="1" type="ORF">GKC49_22075</name>
</gene>
<evidence type="ECO:0000313" key="2">
    <source>
        <dbReference type="Proteomes" id="UP000461948"/>
    </source>
</evidence>
<organism evidence="1 2">
    <name type="scientific">Enterobacter agglomerans</name>
    <name type="common">Erwinia herbicola</name>
    <name type="synonym">Pantoea agglomerans</name>
    <dbReference type="NCBI Taxonomy" id="549"/>
    <lineage>
        <taxon>Bacteria</taxon>
        <taxon>Pseudomonadati</taxon>
        <taxon>Pseudomonadota</taxon>
        <taxon>Gammaproteobacteria</taxon>
        <taxon>Enterobacterales</taxon>
        <taxon>Erwiniaceae</taxon>
        <taxon>Pantoea</taxon>
        <taxon>Pantoea agglomerans group</taxon>
    </lineage>
</organism>
<sequence length="75" mass="8714">MPLEIKRRFTYFRHATASANKGAEAEPALNALNAIRSNNKGHNQSQIKYSFLKTDYFCWQNKKYHSLQESGHQLN</sequence>
<comment type="caution">
    <text evidence="1">The sequence shown here is derived from an EMBL/GenBank/DDBJ whole genome shotgun (WGS) entry which is preliminary data.</text>
</comment>
<name>A0A7X2MQU3_ENTAG</name>
<dbReference type="EMBL" id="WKLC01001313">
    <property type="protein sequence ID" value="MSE17692.1"/>
    <property type="molecule type" value="Genomic_DNA"/>
</dbReference>
<reference evidence="1 2" key="1">
    <citation type="submission" date="2019-11" db="EMBL/GenBank/DDBJ databases">
        <title>Draft Genome Sequence of Plant Growth-Promoting Rhizosphere-Associated Bacteria.</title>
        <authorList>
            <person name="Vasilyev I.Y."/>
            <person name="Radchenko V."/>
            <person name="Ilnitskaya E.V."/>
        </authorList>
    </citation>
    <scope>NUCLEOTIDE SEQUENCE [LARGE SCALE GENOMIC DNA]</scope>
    <source>
        <strain evidence="1 2">VRA_MhP_f</strain>
    </source>
</reference>
<protein>
    <submittedName>
        <fullName evidence="1">Uncharacterized protein</fullName>
    </submittedName>
</protein>
<proteinExistence type="predicted"/>
<dbReference type="Proteomes" id="UP000461948">
    <property type="component" value="Unassembled WGS sequence"/>
</dbReference>
<evidence type="ECO:0000313" key="1">
    <source>
        <dbReference type="EMBL" id="MSE17692.1"/>
    </source>
</evidence>
<dbReference type="AlphaFoldDB" id="A0A7X2MQU3"/>